<name>A0A813C9Q2_9DINO</name>
<dbReference type="Pfam" id="PF12796">
    <property type="entry name" value="Ank_2"/>
    <property type="match status" value="1"/>
</dbReference>
<dbReference type="PANTHER" id="PTHR24198">
    <property type="entry name" value="ANKYRIN REPEAT AND PROTEIN KINASE DOMAIN-CONTAINING PROTEIN"/>
    <property type="match status" value="1"/>
</dbReference>
<proteinExistence type="predicted"/>
<keyword evidence="2 3" id="KW-0040">ANK repeat</keyword>
<dbReference type="EMBL" id="CAJNJA010092438">
    <property type="protein sequence ID" value="CAE7940836.1"/>
    <property type="molecule type" value="Genomic_DNA"/>
</dbReference>
<keyword evidence="5" id="KW-1185">Reference proteome</keyword>
<gene>
    <name evidence="4" type="ORF">SNEC2469_LOCUS34049</name>
</gene>
<dbReference type="SUPFAM" id="SSF48403">
    <property type="entry name" value="Ankyrin repeat"/>
    <property type="match status" value="1"/>
</dbReference>
<dbReference type="Gene3D" id="1.25.40.20">
    <property type="entry name" value="Ankyrin repeat-containing domain"/>
    <property type="match status" value="1"/>
</dbReference>
<evidence type="ECO:0000313" key="4">
    <source>
        <dbReference type="EMBL" id="CAE7940836.1"/>
    </source>
</evidence>
<protein>
    <submittedName>
        <fullName evidence="4">Uncharacterized protein</fullName>
    </submittedName>
</protein>
<dbReference type="Pfam" id="PF00023">
    <property type="entry name" value="Ank"/>
    <property type="match status" value="1"/>
</dbReference>
<sequence>AVGDGEFTVDSDRARVGVAMTWLLHNKMRARLERGNFQDYRLLLNLRHLYLKRLPCSEQESLVPGFDAETAGDLPERFARFLHDNGFDSPVRPDAAGWTPICYAALNGDPALISELLKHKASPHDRIQTSKPVFSLAKHMTPLHLCALFCNNDAMKILISGRGDVLARDRRVATPLHWANVSNNVEGIKTLLAATADPTLLDRVGCAFASREAVMSALHLGAGLTGSNAQFIATLVRAGADVNEVAPLSDALEFKMLMAALRLKHQLRPTTLTRLAHHGSGATPLMISILAGAFEAVSPQNPALLGRQ</sequence>
<dbReference type="PROSITE" id="PS50088">
    <property type="entry name" value="ANK_REPEAT"/>
    <property type="match status" value="1"/>
</dbReference>
<evidence type="ECO:0000256" key="2">
    <source>
        <dbReference type="ARBA" id="ARBA00023043"/>
    </source>
</evidence>
<accession>A0A813C9Q2</accession>
<organism evidence="4 5">
    <name type="scientific">Symbiodinium necroappetens</name>
    <dbReference type="NCBI Taxonomy" id="1628268"/>
    <lineage>
        <taxon>Eukaryota</taxon>
        <taxon>Sar</taxon>
        <taxon>Alveolata</taxon>
        <taxon>Dinophyceae</taxon>
        <taxon>Suessiales</taxon>
        <taxon>Symbiodiniaceae</taxon>
        <taxon>Symbiodinium</taxon>
    </lineage>
</organism>
<dbReference type="AlphaFoldDB" id="A0A813C9Q2"/>
<dbReference type="Proteomes" id="UP000601435">
    <property type="component" value="Unassembled WGS sequence"/>
</dbReference>
<dbReference type="PANTHER" id="PTHR24198:SF195">
    <property type="entry name" value="DEATH DOMAIN-CONTAINING PROTEIN"/>
    <property type="match status" value="1"/>
</dbReference>
<dbReference type="InterPro" id="IPR036770">
    <property type="entry name" value="Ankyrin_rpt-contain_sf"/>
</dbReference>
<comment type="caution">
    <text evidence="4">The sequence shown here is derived from an EMBL/GenBank/DDBJ whole genome shotgun (WGS) entry which is preliminary data.</text>
</comment>
<feature type="non-terminal residue" evidence="4">
    <location>
        <position position="1"/>
    </location>
</feature>
<dbReference type="InterPro" id="IPR002110">
    <property type="entry name" value="Ankyrin_rpt"/>
</dbReference>
<evidence type="ECO:0000256" key="3">
    <source>
        <dbReference type="PROSITE-ProRule" id="PRU00023"/>
    </source>
</evidence>
<feature type="repeat" description="ANK" evidence="3">
    <location>
        <begin position="171"/>
        <end position="203"/>
    </location>
</feature>
<evidence type="ECO:0000313" key="5">
    <source>
        <dbReference type="Proteomes" id="UP000601435"/>
    </source>
</evidence>
<evidence type="ECO:0000256" key="1">
    <source>
        <dbReference type="ARBA" id="ARBA00022737"/>
    </source>
</evidence>
<keyword evidence="1" id="KW-0677">Repeat</keyword>
<reference evidence="4" key="1">
    <citation type="submission" date="2021-02" db="EMBL/GenBank/DDBJ databases">
        <authorList>
            <person name="Dougan E. K."/>
            <person name="Rhodes N."/>
            <person name="Thang M."/>
            <person name="Chan C."/>
        </authorList>
    </citation>
    <scope>NUCLEOTIDE SEQUENCE</scope>
</reference>
<feature type="non-terminal residue" evidence="4">
    <location>
        <position position="308"/>
    </location>
</feature>
<dbReference type="SMART" id="SM00248">
    <property type="entry name" value="ANK"/>
    <property type="match status" value="4"/>
</dbReference>